<dbReference type="PROSITE" id="PS51257">
    <property type="entry name" value="PROKAR_LIPOPROTEIN"/>
    <property type="match status" value="1"/>
</dbReference>
<dbReference type="EMBL" id="JAURUD010000001">
    <property type="protein sequence ID" value="MDP9682377.1"/>
    <property type="molecule type" value="Genomic_DNA"/>
</dbReference>
<evidence type="ECO:0000313" key="4">
    <source>
        <dbReference type="Proteomes" id="UP001231675"/>
    </source>
</evidence>
<evidence type="ECO:0008006" key="5">
    <source>
        <dbReference type="Google" id="ProtNLM"/>
    </source>
</evidence>
<evidence type="ECO:0000256" key="1">
    <source>
        <dbReference type="SAM" id="MobiDB-lite"/>
    </source>
</evidence>
<evidence type="ECO:0000256" key="2">
    <source>
        <dbReference type="SAM" id="SignalP"/>
    </source>
</evidence>
<feature type="chain" id="PRO_5045723746" description="Lipoprotein" evidence="2">
    <location>
        <begin position="22"/>
        <end position="153"/>
    </location>
</feature>
<reference evidence="3 4" key="1">
    <citation type="submission" date="2023-07" db="EMBL/GenBank/DDBJ databases">
        <title>Sequencing the genomes of 1000 actinobacteria strains.</title>
        <authorList>
            <person name="Klenk H.-P."/>
        </authorList>
    </citation>
    <scope>NUCLEOTIDE SEQUENCE [LARGE SCALE GENOMIC DNA]</scope>
    <source>
        <strain evidence="3 4">DSM 40229</strain>
    </source>
</reference>
<gene>
    <name evidence="3" type="ORF">J2S47_002879</name>
</gene>
<organism evidence="3 4">
    <name type="scientific">Streptomyces griseoviridis</name>
    <dbReference type="NCBI Taxonomy" id="45398"/>
    <lineage>
        <taxon>Bacteria</taxon>
        <taxon>Bacillati</taxon>
        <taxon>Actinomycetota</taxon>
        <taxon>Actinomycetes</taxon>
        <taxon>Kitasatosporales</taxon>
        <taxon>Streptomycetaceae</taxon>
        <taxon>Streptomyces</taxon>
    </lineage>
</organism>
<dbReference type="RefSeq" id="WP_189414605.1">
    <property type="nucleotide sequence ID" value="NZ_BMSM01000003.1"/>
</dbReference>
<feature type="signal peptide" evidence="2">
    <location>
        <begin position="1"/>
        <end position="21"/>
    </location>
</feature>
<keyword evidence="2" id="KW-0732">Signal</keyword>
<dbReference type="GeneID" id="91551830"/>
<protein>
    <recommendedName>
        <fullName evidence="5">Lipoprotein</fullName>
    </recommendedName>
</protein>
<name>A0ABT9LF81_STRGD</name>
<proteinExistence type="predicted"/>
<keyword evidence="4" id="KW-1185">Reference proteome</keyword>
<comment type="caution">
    <text evidence="3">The sequence shown here is derived from an EMBL/GenBank/DDBJ whole genome shotgun (WGS) entry which is preliminary data.</text>
</comment>
<feature type="compositionally biased region" description="Low complexity" evidence="1">
    <location>
        <begin position="21"/>
        <end position="52"/>
    </location>
</feature>
<dbReference type="Proteomes" id="UP001231675">
    <property type="component" value="Unassembled WGS sequence"/>
</dbReference>
<accession>A0ABT9LF81</accession>
<sequence length="153" mass="15779">MRTRATITTAALLLAALTACSSGDDGSTDAAPPAASSSASTPAAAESSAPPADDAELTKAVEDYTAAYFAGEASTAYGMLSERCQKKANELVFGATVDQAAKEYGPDHAATDVQAEVSGDMARVSYRVEGLPKFDQDAQPWTLEGGAWKYDAC</sequence>
<feature type="region of interest" description="Disordered" evidence="1">
    <location>
        <begin position="21"/>
        <end position="55"/>
    </location>
</feature>
<evidence type="ECO:0000313" key="3">
    <source>
        <dbReference type="EMBL" id="MDP9682377.1"/>
    </source>
</evidence>